<dbReference type="SUPFAM" id="SSF47616">
    <property type="entry name" value="GST C-terminal domain-like"/>
    <property type="match status" value="1"/>
</dbReference>
<dbReference type="PANTHER" id="PTHR44051">
    <property type="entry name" value="GLUTATHIONE S-TRANSFERASE-RELATED"/>
    <property type="match status" value="1"/>
</dbReference>
<dbReference type="Proteomes" id="UP000283063">
    <property type="component" value="Chromosome"/>
</dbReference>
<evidence type="ECO:0000313" key="4">
    <source>
        <dbReference type="Proteomes" id="UP000283063"/>
    </source>
</evidence>
<dbReference type="SFLD" id="SFLDS00019">
    <property type="entry name" value="Glutathione_Transferase_(cytos"/>
    <property type="match status" value="1"/>
</dbReference>
<protein>
    <submittedName>
        <fullName evidence="3">Glutathione S-transferase family protein</fullName>
    </submittedName>
</protein>
<dbReference type="GO" id="GO:0016740">
    <property type="term" value="F:transferase activity"/>
    <property type="evidence" value="ECO:0007669"/>
    <property type="project" value="UniProtKB-KW"/>
</dbReference>
<dbReference type="PROSITE" id="PS50405">
    <property type="entry name" value="GST_CTER"/>
    <property type="match status" value="1"/>
</dbReference>
<proteinExistence type="predicted"/>
<dbReference type="KEGG" id="sedi:EBB79_17055"/>
<dbReference type="EMBL" id="CP033219">
    <property type="protein sequence ID" value="AZV79414.1"/>
    <property type="molecule type" value="Genomic_DNA"/>
</dbReference>
<evidence type="ECO:0000259" key="2">
    <source>
        <dbReference type="PROSITE" id="PS50405"/>
    </source>
</evidence>
<dbReference type="SFLD" id="SFLDG00358">
    <property type="entry name" value="Main_(cytGST)"/>
    <property type="match status" value="1"/>
</dbReference>
<keyword evidence="4" id="KW-1185">Reference proteome</keyword>
<gene>
    <name evidence="3" type="ORF">EBB79_17055</name>
</gene>
<dbReference type="Gene3D" id="3.40.30.10">
    <property type="entry name" value="Glutaredoxin"/>
    <property type="match status" value="1"/>
</dbReference>
<reference evidence="3 4" key="1">
    <citation type="submission" date="2018-10" db="EMBL/GenBank/DDBJ databases">
        <title>Parasedimentitalea marina sp. nov., a psychrophilic bacterium isolated from deep seawater of the New Britain Trench.</title>
        <authorList>
            <person name="Cao J."/>
        </authorList>
    </citation>
    <scope>NUCLEOTIDE SEQUENCE [LARGE SCALE GENOMIC DNA]</scope>
    <source>
        <strain evidence="3 4">W43</strain>
    </source>
</reference>
<keyword evidence="3" id="KW-0808">Transferase</keyword>
<feature type="domain" description="GST N-terminal" evidence="1">
    <location>
        <begin position="23"/>
        <end position="104"/>
    </location>
</feature>
<dbReference type="InterPro" id="IPR036282">
    <property type="entry name" value="Glutathione-S-Trfase_C_sf"/>
</dbReference>
<feature type="domain" description="GST C-terminal" evidence="2">
    <location>
        <begin position="109"/>
        <end position="276"/>
    </location>
</feature>
<dbReference type="InterPro" id="IPR010987">
    <property type="entry name" value="Glutathione-S-Trfase_C-like"/>
</dbReference>
<dbReference type="Gene3D" id="1.20.1050.10">
    <property type="match status" value="1"/>
</dbReference>
<sequence length="290" mass="32696">MRLTTTKQVSQNAKNSPRMWKPQMLELSHGTTSVCSAKVRIGLSEKGLEWHSHQINLTKGEQHRPEYLRLNPKGVVPTLVDGGLVVVESSVILEYIDDLGTGPRLIPKNPQDSARARMWLARCIDVHAAINTMTFSTVGRSRIRAAKTPEEAEAAILRMPNPAARAKRRDLFNLGLESPHVDAAFFILRSLFHDMQTILDRGPWLLGTRYSLADVALVSYVDRLDRLGFSGLWDRHTPQVGRWLTASRARQSYKKGILDYAGDVETDKMRTAGAPFWPDVQYRWGKVLNL</sequence>
<dbReference type="AlphaFoldDB" id="A0A3T0N5U5"/>
<evidence type="ECO:0000313" key="3">
    <source>
        <dbReference type="EMBL" id="AZV79414.1"/>
    </source>
</evidence>
<dbReference type="CDD" id="cd00299">
    <property type="entry name" value="GST_C_family"/>
    <property type="match status" value="1"/>
</dbReference>
<dbReference type="InterPro" id="IPR004045">
    <property type="entry name" value="Glutathione_S-Trfase_N"/>
</dbReference>
<accession>A0A3T0N5U5</accession>
<dbReference type="PROSITE" id="PS50404">
    <property type="entry name" value="GST_NTER"/>
    <property type="match status" value="1"/>
</dbReference>
<evidence type="ECO:0000259" key="1">
    <source>
        <dbReference type="PROSITE" id="PS50404"/>
    </source>
</evidence>
<dbReference type="SUPFAM" id="SSF52833">
    <property type="entry name" value="Thioredoxin-like"/>
    <property type="match status" value="1"/>
</dbReference>
<organism evidence="3 4">
    <name type="scientific">Parasedimentitalea marina</name>
    <dbReference type="NCBI Taxonomy" id="2483033"/>
    <lineage>
        <taxon>Bacteria</taxon>
        <taxon>Pseudomonadati</taxon>
        <taxon>Pseudomonadota</taxon>
        <taxon>Alphaproteobacteria</taxon>
        <taxon>Rhodobacterales</taxon>
        <taxon>Paracoccaceae</taxon>
        <taxon>Parasedimentitalea</taxon>
    </lineage>
</organism>
<name>A0A3T0N5U5_9RHOB</name>
<dbReference type="InterPro" id="IPR040079">
    <property type="entry name" value="Glutathione_S-Trfase"/>
</dbReference>
<dbReference type="PANTHER" id="PTHR44051:SF8">
    <property type="entry name" value="GLUTATHIONE S-TRANSFERASE GSTA"/>
    <property type="match status" value="1"/>
</dbReference>
<dbReference type="InterPro" id="IPR036249">
    <property type="entry name" value="Thioredoxin-like_sf"/>
</dbReference>
<dbReference type="Pfam" id="PF13409">
    <property type="entry name" value="GST_N_2"/>
    <property type="match status" value="1"/>
</dbReference>